<protein>
    <submittedName>
        <fullName evidence="2">Uncharacterized protein</fullName>
    </submittedName>
</protein>
<gene>
    <name evidence="2" type="ORF">FGF80_12250</name>
</gene>
<accession>A0A4P9TGH0</accession>
<dbReference type="Proteomes" id="UP000307562">
    <property type="component" value="Chromosome"/>
</dbReference>
<dbReference type="EMBL" id="CP040637">
    <property type="protein sequence ID" value="QCW03961.1"/>
    <property type="molecule type" value="Genomic_DNA"/>
</dbReference>
<evidence type="ECO:0000256" key="1">
    <source>
        <dbReference type="SAM" id="MobiDB-lite"/>
    </source>
</evidence>
<organism evidence="2 3">
    <name type="scientific">Natrinema pallidum</name>
    <dbReference type="NCBI Taxonomy" id="69527"/>
    <lineage>
        <taxon>Archaea</taxon>
        <taxon>Methanobacteriati</taxon>
        <taxon>Methanobacteriota</taxon>
        <taxon>Stenosarchaea group</taxon>
        <taxon>Halobacteria</taxon>
        <taxon>Halobacteriales</taxon>
        <taxon>Natrialbaceae</taxon>
        <taxon>Natrinema</taxon>
    </lineage>
</organism>
<reference evidence="3" key="1">
    <citation type="submission" date="2019-05" db="EMBL/GenBank/DDBJ databases">
        <title>Complete Genome Sequence and Methylation Pattern of the Halophilic Archaeon Natrinema pallidum BOL6-1.</title>
        <authorList>
            <person name="DasSarma P."/>
            <person name="DasSarma B.P."/>
            <person name="DasSarma S.L."/>
            <person name="Martinez F.L."/>
            <person name="Guzman D."/>
            <person name="Roberts R.J."/>
            <person name="DasSarma S."/>
        </authorList>
    </citation>
    <scope>NUCLEOTIDE SEQUENCE [LARGE SCALE GENOMIC DNA]</scope>
    <source>
        <strain evidence="3">BOL6-1</strain>
    </source>
</reference>
<keyword evidence="3" id="KW-1185">Reference proteome</keyword>
<dbReference type="RefSeq" id="WP_138654296.1">
    <property type="nucleotide sequence ID" value="NZ_CP040637.1"/>
</dbReference>
<feature type="region of interest" description="Disordered" evidence="1">
    <location>
        <begin position="1"/>
        <end position="25"/>
    </location>
</feature>
<feature type="compositionally biased region" description="Basic and acidic residues" evidence="1">
    <location>
        <begin position="14"/>
        <end position="25"/>
    </location>
</feature>
<evidence type="ECO:0000313" key="3">
    <source>
        <dbReference type="Proteomes" id="UP000307562"/>
    </source>
</evidence>
<name>A0A4P9TGH0_9EURY</name>
<feature type="region of interest" description="Disordered" evidence="1">
    <location>
        <begin position="527"/>
        <end position="592"/>
    </location>
</feature>
<dbReference type="KEGG" id="npl:FGF80_12250"/>
<evidence type="ECO:0000313" key="2">
    <source>
        <dbReference type="EMBL" id="QCW03961.1"/>
    </source>
</evidence>
<sequence length="1041" mass="118745">MSQNVQKPSTGGEMPHHWDDDEVDHFITSEAHTAKKTPEQFRETHVDIDRIYADTLTPLGISGDFVTQEDVLNSITASTVGGPDSDDDPDPNRIFIVRGEPGSGKSQLCEWTKYQINGYGEDDEGIEDYVALHVSRSQTRMDQIIDVLTDPLEVDPDVQNIDDLDPDDAASAIVEYMRGIWSTDHFTDQEVRELTEKRGDKSDLRSIFAKNIQEYQEALESRDENPDFNLLTRSDFRDFRLQMSFSGKLTENKDLLYSVLKNEAHEYLSRNLVGDFKEQLQEYSELYQEKGIRPVLICEDLTTFSVLKEQLLDHIFELSSSHYDIVLGWTIGWEQDNIDDAMTRSDAATYMKGRSEGYLTMTDENGEAYFLDDDASVELTRSYLNAIKRHSSADAAPGNVEDVFDGLYPFNERFVHVAYRQLNDEGSNRKTPRLLLLRVVKHCLKSTLPPYEAMKSNSFVDRPMLDIDSEYQQVHQDISRWYGVSKKGGVGVQKDIFEAFDVSPPSENVEESGDYIIFEKGQWSGLEKKINPDLDEREVKSDDDTEDSGEEDSDEAQEGDEREESKESDETEEEQDSGPELTEEQREKRRKVQEFQDWVTNGEEYPSSDTLHDGAVETLERWHEPTRLGNPNASTRYTGGIYYTSGDEIPVSIQGDQQRQANIDIELEWGPEHADLYTPMLEYGLFGTFEPTDTNFDQLRAWADTNVAQFKREMREEIEDALPPELDIEKTLVLAQFFLINAADGVEEDDLSTELLFREYNANCDYENPIGEHFDKNSAFVQAFNGLATKSSDVSDLVEGFFLLKEKVVDYNRLSEARREVASNFEDYVDAAMMIDGAELPAAYKVGTTRRQAGTSLGTYKKSDDEKITGLLDRISNYAAEIQRLTAEEDASHIQEALGPVETWYDSSHTVNELAGWFETLHKCAGAMDVPIKSSYEDAYETLTESPEKVKLTAFQEDVERFQNMDGADGVTFIARLHDFARSQYEQAAWEIYEALDSLINDLQDQEHSTGVDLEHRVKQLSEFTEYEQKRQEVTDITEDL</sequence>
<proteinExistence type="predicted"/>
<feature type="compositionally biased region" description="Acidic residues" evidence="1">
    <location>
        <begin position="543"/>
        <end position="577"/>
    </location>
</feature>
<feature type="compositionally biased region" description="Basic and acidic residues" evidence="1">
    <location>
        <begin position="527"/>
        <end position="542"/>
    </location>
</feature>
<dbReference type="GeneID" id="96156778"/>
<dbReference type="AlphaFoldDB" id="A0A4P9TGH0"/>